<accession>A0A6G1CAW0</accession>
<dbReference type="AlphaFoldDB" id="A0A6G1CAW0"/>
<keyword evidence="5 12" id="KW-1133">Transmembrane helix</keyword>
<dbReference type="Proteomes" id="UP000479710">
    <property type="component" value="Unassembled WGS sequence"/>
</dbReference>
<dbReference type="GO" id="GO:0000139">
    <property type="term" value="C:Golgi membrane"/>
    <property type="evidence" value="ECO:0007669"/>
    <property type="project" value="UniProtKB-SubCell"/>
</dbReference>
<feature type="transmembrane region" description="Helical" evidence="12">
    <location>
        <begin position="790"/>
        <end position="812"/>
    </location>
</feature>
<evidence type="ECO:0000313" key="14">
    <source>
        <dbReference type="Proteomes" id="UP000479710"/>
    </source>
</evidence>
<feature type="active site" evidence="9">
    <location>
        <position position="646"/>
    </location>
</feature>
<evidence type="ECO:0000256" key="12">
    <source>
        <dbReference type="SAM" id="Phobius"/>
    </source>
</evidence>
<sequence>MAPAVAGGGGSGGRRNNEGAGNVAAANGGAACVCGFPVCACTGAAAVASAASSADMDIVAATATAGQIGAVNDESWVAVDLSDSDDVHGGAGDVQGALDDRPVFRTEKIKGVLLHPYRVLIFVRLIAFTLFVIWRIGHKNPDAMWLWVTSIAGEFWFGFSWLLDQLPKLNPINRVPDLAVLRRRFDHPDGTSSLPGLDVFVTTADPIKEPILSTANSVLSILAADYPVDRNTCYLSDDSGMLLTYEAMAEAAKFATLWVPFCRKHAIEPRGPESYFELKSHPYMGRAQEEFVNDRRRVRKEYDDFKARINGLEHDIKQRSDSYNAAAGLKDGEPRATWMADGTQWEGTWIEPSENHRKGDHAGIVLVLLNHPSHTRQLGPPASAENPLDFSGVDVRLPMLVYVSREKRPGHNHQKKAGAMNALTRASAVLSNSPFILNLDCDHYINNSQALRAGICFMLGRDSDTVAFVQFPQRFEGVDPTDLYANHNRIFFDGTLRALDGLQGPIYVGTGCLFRRITLYGFEPPRINVGGPCFPSLGGLFAKNKYQKPGLEMTKPGAKPVAPPAATVAKGKHGFLPMPKKAYGKSDAFADTIPRASHPSPYAAEAAEATDEAAIAEAVSVTAAAYEKKTGWGSDIGWVYGTVTEDVVTGYRMHIKGWRSRYCSIYPHAFIGTAPINLTERLFQVLRWSTGSLEIFFSRNNPLFGSTFLHPLQRVAYINITTYPFTALFLIFYTTVPALSFVTGHFIVQRPTTMFYVYLAIVLGTLLILAVLEVKWAGVTVFEWFRNGQFWMTASCSAYLAAVLQVVTKVVFRRDISFKLTSKLPAGDEKKDPYADLYVVRWTWLMITPIIIILVNIIGSAVAFAKVLDGEWTHWLKVAGGVFFNFWVLFHLYPFAKGILGKHGKTPVVVLVWWAFTFVITAVLYINIPHIHGPGRHGASSSHGNHAAHKKLELDRVFYGWP</sequence>
<keyword evidence="4 12" id="KW-0812">Transmembrane</keyword>
<feature type="transmembrane region" description="Helical" evidence="12">
    <location>
        <begin position="117"/>
        <end position="137"/>
    </location>
</feature>
<feature type="transmembrane region" description="Helical" evidence="12">
    <location>
        <begin position="144"/>
        <end position="163"/>
    </location>
</feature>
<evidence type="ECO:0000256" key="7">
    <source>
        <dbReference type="ARBA" id="ARBA00023136"/>
    </source>
</evidence>
<dbReference type="InterPro" id="IPR005150">
    <property type="entry name" value="Cellulose_synth"/>
</dbReference>
<dbReference type="GO" id="GO:0030244">
    <property type="term" value="P:cellulose biosynthetic process"/>
    <property type="evidence" value="ECO:0007669"/>
    <property type="project" value="InterPro"/>
</dbReference>
<feature type="active site" evidence="9">
    <location>
        <position position="238"/>
    </location>
</feature>
<dbReference type="GO" id="GO:0071555">
    <property type="term" value="P:cell wall organization"/>
    <property type="evidence" value="ECO:0007669"/>
    <property type="project" value="UniProtKB-KW"/>
</dbReference>
<dbReference type="OrthoDB" id="72851at2759"/>
<keyword evidence="7 12" id="KW-0472">Membrane</keyword>
<gene>
    <name evidence="13" type="ORF">E2562_000334</name>
</gene>
<evidence type="ECO:0000256" key="1">
    <source>
        <dbReference type="ARBA" id="ARBA00004653"/>
    </source>
</evidence>
<dbReference type="Gene3D" id="3.90.550.10">
    <property type="entry name" value="Spore Coat Polysaccharide Biosynthesis Protein SpsA, Chain A"/>
    <property type="match status" value="1"/>
</dbReference>
<feature type="binding site" evidence="10">
    <location>
        <position position="238"/>
    </location>
    <ligand>
        <name>UDP-alpha-D-glucose</name>
        <dbReference type="ChEBI" id="CHEBI:58885"/>
    </ligand>
</feature>
<protein>
    <submittedName>
        <fullName evidence="13">Uncharacterized protein</fullName>
    </submittedName>
</protein>
<keyword evidence="8" id="KW-0961">Cell wall biogenesis/degradation</keyword>
<feature type="transmembrane region" description="Helical" evidence="12">
    <location>
        <begin position="874"/>
        <end position="896"/>
    </location>
</feature>
<name>A0A6G1CAW0_9ORYZ</name>
<feature type="transmembrane region" description="Helical" evidence="12">
    <location>
        <begin position="723"/>
        <end position="748"/>
    </location>
</feature>
<keyword evidence="2" id="KW-0328">Glycosyltransferase</keyword>
<reference evidence="13 14" key="1">
    <citation type="submission" date="2019-11" db="EMBL/GenBank/DDBJ databases">
        <title>Whole genome sequence of Oryza granulata.</title>
        <authorList>
            <person name="Li W."/>
        </authorList>
    </citation>
    <scope>NUCLEOTIDE SEQUENCE [LARGE SCALE GENOMIC DNA]</scope>
    <source>
        <strain evidence="14">cv. Menghai</strain>
        <tissue evidence="13">Leaf</tissue>
    </source>
</reference>
<evidence type="ECO:0000256" key="4">
    <source>
        <dbReference type="ARBA" id="ARBA00022692"/>
    </source>
</evidence>
<feature type="transmembrane region" description="Helical" evidence="12">
    <location>
        <begin position="908"/>
        <end position="928"/>
    </location>
</feature>
<evidence type="ECO:0000256" key="11">
    <source>
        <dbReference type="PIRSR" id="PIRSR605150-3"/>
    </source>
</evidence>
<feature type="binding site" evidence="11">
    <location>
        <position position="440"/>
    </location>
    <ligand>
        <name>Mn(2+)</name>
        <dbReference type="ChEBI" id="CHEBI:29035"/>
    </ligand>
</feature>
<comment type="subcellular location">
    <subcellularLocation>
        <location evidence="1">Golgi apparatus membrane</location>
        <topology evidence="1">Multi-pass membrane protein</topology>
    </subcellularLocation>
</comment>
<evidence type="ECO:0000256" key="9">
    <source>
        <dbReference type="PIRSR" id="PIRSR605150-1"/>
    </source>
</evidence>
<proteinExistence type="predicted"/>
<dbReference type="GO" id="GO:0016760">
    <property type="term" value="F:cellulose synthase (UDP-forming) activity"/>
    <property type="evidence" value="ECO:0007669"/>
    <property type="project" value="InterPro"/>
</dbReference>
<evidence type="ECO:0000256" key="5">
    <source>
        <dbReference type="ARBA" id="ARBA00022989"/>
    </source>
</evidence>
<feature type="binding site" evidence="10">
    <location>
        <position position="209"/>
    </location>
    <ligand>
        <name>UDP-alpha-D-glucose</name>
        <dbReference type="ChEBI" id="CHEBI:58885"/>
    </ligand>
</feature>
<dbReference type="GO" id="GO:0071669">
    <property type="term" value="P:plant-type cell wall organization or biogenesis"/>
    <property type="evidence" value="ECO:0007669"/>
    <property type="project" value="UniProtKB-ARBA"/>
</dbReference>
<feature type="transmembrane region" description="Helical" evidence="12">
    <location>
        <begin position="844"/>
        <end position="868"/>
    </location>
</feature>
<dbReference type="Pfam" id="PF03552">
    <property type="entry name" value="Cellulose_synt"/>
    <property type="match status" value="1"/>
</dbReference>
<evidence type="ECO:0000256" key="3">
    <source>
        <dbReference type="ARBA" id="ARBA00022679"/>
    </source>
</evidence>
<dbReference type="InterPro" id="IPR029044">
    <property type="entry name" value="Nucleotide-diphossugar_trans"/>
</dbReference>
<feature type="binding site" evidence="11">
    <location>
        <position position="416"/>
    </location>
    <ligand>
        <name>Mn(2+)</name>
        <dbReference type="ChEBI" id="CHEBI:29035"/>
    </ligand>
</feature>
<dbReference type="EMBL" id="SPHZ02000009">
    <property type="protein sequence ID" value="KAF0897598.1"/>
    <property type="molecule type" value="Genomic_DNA"/>
</dbReference>
<dbReference type="SUPFAM" id="SSF53448">
    <property type="entry name" value="Nucleotide-diphospho-sugar transferases"/>
    <property type="match status" value="1"/>
</dbReference>
<feature type="binding site" evidence="10">
    <location>
        <position position="415"/>
    </location>
    <ligand>
        <name>UDP-alpha-D-glucose</name>
        <dbReference type="ChEBI" id="CHEBI:58885"/>
    </ligand>
</feature>
<evidence type="ECO:0000256" key="2">
    <source>
        <dbReference type="ARBA" id="ARBA00022676"/>
    </source>
</evidence>
<keyword evidence="14" id="KW-1185">Reference proteome</keyword>
<comment type="caution">
    <text evidence="13">The sequence shown here is derived from an EMBL/GenBank/DDBJ whole genome shotgun (WGS) entry which is preliminary data.</text>
</comment>
<evidence type="ECO:0000256" key="6">
    <source>
        <dbReference type="ARBA" id="ARBA00023034"/>
    </source>
</evidence>
<keyword evidence="6" id="KW-0333">Golgi apparatus</keyword>
<dbReference type="FunFam" id="3.90.550.10:FF:000027">
    <property type="entry name" value="Cellulose synthase-like protein D4"/>
    <property type="match status" value="1"/>
</dbReference>
<feature type="transmembrane region" description="Helical" evidence="12">
    <location>
        <begin position="755"/>
        <end position="778"/>
    </location>
</feature>
<evidence type="ECO:0000256" key="10">
    <source>
        <dbReference type="PIRSR" id="PIRSR605150-2"/>
    </source>
</evidence>
<evidence type="ECO:0000313" key="13">
    <source>
        <dbReference type="EMBL" id="KAF0897598.1"/>
    </source>
</evidence>
<keyword evidence="3" id="KW-0808">Transferase</keyword>
<organism evidence="13 14">
    <name type="scientific">Oryza meyeriana var. granulata</name>
    <dbReference type="NCBI Taxonomy" id="110450"/>
    <lineage>
        <taxon>Eukaryota</taxon>
        <taxon>Viridiplantae</taxon>
        <taxon>Streptophyta</taxon>
        <taxon>Embryophyta</taxon>
        <taxon>Tracheophyta</taxon>
        <taxon>Spermatophyta</taxon>
        <taxon>Magnoliopsida</taxon>
        <taxon>Liliopsida</taxon>
        <taxon>Poales</taxon>
        <taxon>Poaceae</taxon>
        <taxon>BOP clade</taxon>
        <taxon>Oryzoideae</taxon>
        <taxon>Oryzeae</taxon>
        <taxon>Oryzinae</taxon>
        <taxon>Oryza</taxon>
        <taxon>Oryza meyeriana</taxon>
    </lineage>
</organism>
<evidence type="ECO:0000256" key="8">
    <source>
        <dbReference type="ARBA" id="ARBA00023316"/>
    </source>
</evidence>
<feature type="binding site" evidence="10">
    <location>
        <position position="208"/>
    </location>
    <ligand>
        <name>UDP-alpha-D-glucose</name>
        <dbReference type="ChEBI" id="CHEBI:58885"/>
    </ligand>
</feature>
<dbReference type="PANTHER" id="PTHR13301">
    <property type="entry name" value="X-BOX TRANSCRIPTION FACTOR-RELATED"/>
    <property type="match status" value="1"/>
</dbReference>